<dbReference type="PROSITE" id="PS50103">
    <property type="entry name" value="ZF_C3H1"/>
    <property type="match status" value="3"/>
</dbReference>
<dbReference type="SUPFAM" id="SSF90229">
    <property type="entry name" value="CCCH zinc finger"/>
    <property type="match status" value="2"/>
</dbReference>
<feature type="region of interest" description="Disordered" evidence="5">
    <location>
        <begin position="313"/>
        <end position="339"/>
    </location>
</feature>
<feature type="compositionally biased region" description="Polar residues" evidence="5">
    <location>
        <begin position="455"/>
        <end position="467"/>
    </location>
</feature>
<dbReference type="InParanoid" id="A0A0G4EHJ0"/>
<dbReference type="STRING" id="1169540.A0A0G4EHJ0"/>
<dbReference type="EMBL" id="CDMY01000227">
    <property type="protein sequence ID" value="CEL95448.1"/>
    <property type="molecule type" value="Genomic_DNA"/>
</dbReference>
<dbReference type="PANTHER" id="PTHR38160">
    <property type="entry name" value="ZINC FINGER CCCH DOMAIN-CONTAINING PROTEIN 40"/>
    <property type="match status" value="1"/>
</dbReference>
<evidence type="ECO:0000256" key="3">
    <source>
        <dbReference type="ARBA" id="ARBA00022833"/>
    </source>
</evidence>
<feature type="domain" description="C3H1-type" evidence="6">
    <location>
        <begin position="17"/>
        <end position="44"/>
    </location>
</feature>
<feature type="region of interest" description="Disordered" evidence="5">
    <location>
        <begin position="424"/>
        <end position="522"/>
    </location>
</feature>
<dbReference type="InterPro" id="IPR045868">
    <property type="entry name" value="Znf_C3H13/40"/>
</dbReference>
<feature type="compositionally biased region" description="Low complexity" evidence="5">
    <location>
        <begin position="313"/>
        <end position="323"/>
    </location>
</feature>
<feature type="region of interest" description="Disordered" evidence="5">
    <location>
        <begin position="116"/>
        <end position="140"/>
    </location>
</feature>
<keyword evidence="1 4" id="KW-0479">Metal-binding</keyword>
<feature type="domain" description="C3H1-type" evidence="6">
    <location>
        <begin position="87"/>
        <end position="114"/>
    </location>
</feature>
<dbReference type="Proteomes" id="UP000041254">
    <property type="component" value="Unassembled WGS sequence"/>
</dbReference>
<dbReference type="OrthoDB" id="410307at2759"/>
<feature type="compositionally biased region" description="Basic and acidic residues" evidence="5">
    <location>
        <begin position="127"/>
        <end position="139"/>
    </location>
</feature>
<organism evidence="7 8">
    <name type="scientific">Vitrella brassicaformis (strain CCMP3155)</name>
    <dbReference type="NCBI Taxonomy" id="1169540"/>
    <lineage>
        <taxon>Eukaryota</taxon>
        <taxon>Sar</taxon>
        <taxon>Alveolata</taxon>
        <taxon>Colpodellida</taxon>
        <taxon>Vitrellaceae</taxon>
        <taxon>Vitrella</taxon>
    </lineage>
</organism>
<dbReference type="Gene3D" id="3.30.1370.210">
    <property type="match status" value="1"/>
</dbReference>
<gene>
    <name evidence="7" type="ORF">Vbra_11878</name>
</gene>
<dbReference type="OMA" id="DHERHFK"/>
<evidence type="ECO:0000256" key="5">
    <source>
        <dbReference type="SAM" id="MobiDB-lite"/>
    </source>
</evidence>
<dbReference type="InterPro" id="IPR036855">
    <property type="entry name" value="Znf_CCCH_sf"/>
</dbReference>
<dbReference type="PANTHER" id="PTHR38160:SF1">
    <property type="entry name" value="ZINC FINGER CCCH DOMAIN-CONTAINING PROTEIN 40"/>
    <property type="match status" value="1"/>
</dbReference>
<keyword evidence="2 4" id="KW-0863">Zinc-finger</keyword>
<evidence type="ECO:0000256" key="2">
    <source>
        <dbReference type="ARBA" id="ARBA00022771"/>
    </source>
</evidence>
<dbReference type="Gene3D" id="4.10.1000.10">
    <property type="entry name" value="Zinc finger, CCCH-type"/>
    <property type="match status" value="1"/>
</dbReference>
<reference evidence="7 8" key="1">
    <citation type="submission" date="2014-11" db="EMBL/GenBank/DDBJ databases">
        <authorList>
            <person name="Zhu J."/>
            <person name="Qi W."/>
            <person name="Song R."/>
        </authorList>
    </citation>
    <scope>NUCLEOTIDE SEQUENCE [LARGE SCALE GENOMIC DNA]</scope>
</reference>
<accession>A0A0G4EHJ0</accession>
<feature type="compositionally biased region" description="Polar residues" evidence="5">
    <location>
        <begin position="433"/>
        <end position="447"/>
    </location>
</feature>
<dbReference type="InterPro" id="IPR000571">
    <property type="entry name" value="Znf_CCCH"/>
</dbReference>
<evidence type="ECO:0000313" key="8">
    <source>
        <dbReference type="Proteomes" id="UP000041254"/>
    </source>
</evidence>
<evidence type="ECO:0000313" key="7">
    <source>
        <dbReference type="EMBL" id="CEL95448.1"/>
    </source>
</evidence>
<keyword evidence="3 4" id="KW-0862">Zinc</keyword>
<evidence type="ECO:0000256" key="4">
    <source>
        <dbReference type="PROSITE-ProRule" id="PRU00723"/>
    </source>
</evidence>
<name>A0A0G4EHJ0_VITBC</name>
<feature type="compositionally biased region" description="Polar residues" evidence="5">
    <location>
        <begin position="476"/>
        <end position="489"/>
    </location>
</feature>
<dbReference type="GO" id="GO:0008270">
    <property type="term" value="F:zinc ion binding"/>
    <property type="evidence" value="ECO:0007669"/>
    <property type="project" value="UniProtKB-KW"/>
</dbReference>
<dbReference type="VEuPathDB" id="CryptoDB:Vbra_11878"/>
<feature type="compositionally biased region" description="Polar residues" evidence="5">
    <location>
        <begin position="510"/>
        <end position="519"/>
    </location>
</feature>
<evidence type="ECO:0000259" key="6">
    <source>
        <dbReference type="PROSITE" id="PS50103"/>
    </source>
</evidence>
<protein>
    <recommendedName>
        <fullName evidence="6">C3H1-type domain-containing protein</fullName>
    </recommendedName>
</protein>
<feature type="zinc finger region" description="C3H1-type" evidence="4">
    <location>
        <begin position="52"/>
        <end position="79"/>
    </location>
</feature>
<keyword evidence="8" id="KW-1185">Reference proteome</keyword>
<sequence length="613" mass="65217">MRCSADRKMGARYKDQFLKTQLCPWYKQGRCNRPLTCRFAHDESELRAPPDLSRTAFCPRLMKVGWCDEPTCPYAHSQKELRATKHFLKTSMCQMWLSGSCPSGIRCRFAHGAEELRKNSSPSNDVSPKHREVPLKDPEGSSNNLLAIQQNLQSLNVNSLASLMNLNLSLSNCIPPPQHNPHTMTTQQQAQAALMTNQLYQQQLQQYAKLMLQNAAVANNTLSQLQAGTYTNPNTSQAQAQAAALTAAAAAYQANPGLLLNGQPNATPNPPVIINGQPNGNAPLLLSGQTTIPGLQNYVPQYPLPGPEQLAAALSQQQGAHQGTSPSEAAKGGQTPHKSPLVPFFAGVGGQQVPEGAGMFQLPDLTQSWMGAHQGQTILQNALEASFKSQHSTYAATNGVVPQQEGTPTANGYVPSYHTGYPAQHSGYGMPPQHTSWSAHQGSTVTPMSGGGWTNGTTTDRSYSDGTNKGGEDGTDTNNGSPSRTSTVQYPAHPPNGPGGGVPHSVSGHISTSPSSEGSPINRGGLTFNSVLLPEIFPANKSFPTFLGGVGGHAKSGSDDTTVDGATPNGTPVGEGTEETSAETPEHDEDHERHFKHFDAIGQELVKGIDAQN</sequence>
<proteinExistence type="predicted"/>
<feature type="region of interest" description="Disordered" evidence="5">
    <location>
        <begin position="552"/>
        <end position="591"/>
    </location>
</feature>
<dbReference type="SMART" id="SM00356">
    <property type="entry name" value="ZnF_C3H1"/>
    <property type="match status" value="3"/>
</dbReference>
<feature type="zinc finger region" description="C3H1-type" evidence="4">
    <location>
        <begin position="87"/>
        <end position="114"/>
    </location>
</feature>
<feature type="zinc finger region" description="C3H1-type" evidence="4">
    <location>
        <begin position="17"/>
        <end position="44"/>
    </location>
</feature>
<dbReference type="AlphaFoldDB" id="A0A0G4EHJ0"/>
<feature type="domain" description="C3H1-type" evidence="6">
    <location>
        <begin position="52"/>
        <end position="79"/>
    </location>
</feature>
<evidence type="ECO:0000256" key="1">
    <source>
        <dbReference type="ARBA" id="ARBA00022723"/>
    </source>
</evidence>